<protein>
    <submittedName>
        <fullName evidence="5">Transcriptional regulator</fullName>
    </submittedName>
</protein>
<evidence type="ECO:0000259" key="4">
    <source>
        <dbReference type="PROSITE" id="PS50995"/>
    </source>
</evidence>
<dbReference type="Pfam" id="PF01047">
    <property type="entry name" value="MarR"/>
    <property type="match status" value="1"/>
</dbReference>
<keyword evidence="3" id="KW-0804">Transcription</keyword>
<dbReference type="STRING" id="1423753.FD28_GL001764"/>
<dbReference type="GO" id="GO:0003700">
    <property type="term" value="F:DNA-binding transcription factor activity"/>
    <property type="evidence" value="ECO:0007669"/>
    <property type="project" value="InterPro"/>
</dbReference>
<evidence type="ECO:0000313" key="5">
    <source>
        <dbReference type="EMBL" id="KRL97334.1"/>
    </source>
</evidence>
<keyword evidence="2" id="KW-0238">DNA-binding</keyword>
<evidence type="ECO:0000256" key="2">
    <source>
        <dbReference type="ARBA" id="ARBA00023125"/>
    </source>
</evidence>
<dbReference type="AlphaFoldDB" id="A0A0R1UW50"/>
<keyword evidence="1" id="KW-0805">Transcription regulation</keyword>
<dbReference type="Proteomes" id="UP000051580">
    <property type="component" value="Unassembled WGS sequence"/>
</dbReference>
<evidence type="ECO:0000313" key="6">
    <source>
        <dbReference type="Proteomes" id="UP000051580"/>
    </source>
</evidence>
<dbReference type="EMBL" id="AZFS01000018">
    <property type="protein sequence ID" value="KRL97334.1"/>
    <property type="molecule type" value="Genomic_DNA"/>
</dbReference>
<dbReference type="SMART" id="SM00347">
    <property type="entry name" value="HTH_MARR"/>
    <property type="match status" value="1"/>
</dbReference>
<organism evidence="5 6">
    <name type="scientific">Levilactobacillus hammesii DSM 16381</name>
    <dbReference type="NCBI Taxonomy" id="1423753"/>
    <lineage>
        <taxon>Bacteria</taxon>
        <taxon>Bacillati</taxon>
        <taxon>Bacillota</taxon>
        <taxon>Bacilli</taxon>
        <taxon>Lactobacillales</taxon>
        <taxon>Lactobacillaceae</taxon>
        <taxon>Levilactobacillus</taxon>
    </lineage>
</organism>
<reference evidence="5 6" key="1">
    <citation type="journal article" date="2015" name="Genome Announc.">
        <title>Expanding the biotechnology potential of lactobacilli through comparative genomics of 213 strains and associated genera.</title>
        <authorList>
            <person name="Sun Z."/>
            <person name="Harris H.M."/>
            <person name="McCann A."/>
            <person name="Guo C."/>
            <person name="Argimon S."/>
            <person name="Zhang W."/>
            <person name="Yang X."/>
            <person name="Jeffery I.B."/>
            <person name="Cooney J.C."/>
            <person name="Kagawa T.F."/>
            <person name="Liu W."/>
            <person name="Song Y."/>
            <person name="Salvetti E."/>
            <person name="Wrobel A."/>
            <person name="Rasinkangas P."/>
            <person name="Parkhill J."/>
            <person name="Rea M.C."/>
            <person name="O'Sullivan O."/>
            <person name="Ritari J."/>
            <person name="Douillard F.P."/>
            <person name="Paul Ross R."/>
            <person name="Yang R."/>
            <person name="Briner A.E."/>
            <person name="Felis G.E."/>
            <person name="de Vos W.M."/>
            <person name="Barrangou R."/>
            <person name="Klaenhammer T.R."/>
            <person name="Caufield P.W."/>
            <person name="Cui Y."/>
            <person name="Zhang H."/>
            <person name="O'Toole P.W."/>
        </authorList>
    </citation>
    <scope>NUCLEOTIDE SEQUENCE [LARGE SCALE GENOMIC DNA]</scope>
    <source>
        <strain evidence="5 6">DSM 16381</strain>
    </source>
</reference>
<dbReference type="GO" id="GO:0003677">
    <property type="term" value="F:DNA binding"/>
    <property type="evidence" value="ECO:0007669"/>
    <property type="project" value="UniProtKB-KW"/>
</dbReference>
<dbReference type="InterPro" id="IPR000835">
    <property type="entry name" value="HTH_MarR-typ"/>
</dbReference>
<gene>
    <name evidence="5" type="ORF">FD28_GL001764</name>
</gene>
<dbReference type="SUPFAM" id="SSF46785">
    <property type="entry name" value="Winged helix' DNA-binding domain"/>
    <property type="match status" value="1"/>
</dbReference>
<keyword evidence="6" id="KW-1185">Reference proteome</keyword>
<dbReference type="PANTHER" id="PTHR42756">
    <property type="entry name" value="TRANSCRIPTIONAL REGULATOR, MARR"/>
    <property type="match status" value="1"/>
</dbReference>
<dbReference type="InterPro" id="IPR036390">
    <property type="entry name" value="WH_DNA-bd_sf"/>
</dbReference>
<dbReference type="PANTHER" id="PTHR42756:SF2">
    <property type="entry name" value="MARR FAMILY REGULATORY PROTEIN"/>
    <property type="match status" value="1"/>
</dbReference>
<dbReference type="InterPro" id="IPR036388">
    <property type="entry name" value="WH-like_DNA-bd_sf"/>
</dbReference>
<evidence type="ECO:0000256" key="3">
    <source>
        <dbReference type="ARBA" id="ARBA00023163"/>
    </source>
</evidence>
<dbReference type="PROSITE" id="PS50995">
    <property type="entry name" value="HTH_MARR_2"/>
    <property type="match status" value="1"/>
</dbReference>
<sequence>MQLKGENMPNAFRSIGLISRATSVIGNRLFRHDDLQNSQFIYLMRIIENPGITQTALADQLHVDPSTCLRTVRKLIAHQYVARQADAHNKKLRPLVATTEGQALYPELQAYEQHIIAIGTHGLTPGEQLILEELLAKVATNVREYQDTQNDD</sequence>
<evidence type="ECO:0000256" key="1">
    <source>
        <dbReference type="ARBA" id="ARBA00023015"/>
    </source>
</evidence>
<proteinExistence type="predicted"/>
<comment type="caution">
    <text evidence="5">The sequence shown here is derived from an EMBL/GenBank/DDBJ whole genome shotgun (WGS) entry which is preliminary data.</text>
</comment>
<feature type="domain" description="HTH marR-type" evidence="4">
    <location>
        <begin position="8"/>
        <end position="140"/>
    </location>
</feature>
<accession>A0A0R1UW50</accession>
<dbReference type="Gene3D" id="1.10.10.10">
    <property type="entry name" value="Winged helix-like DNA-binding domain superfamily/Winged helix DNA-binding domain"/>
    <property type="match status" value="1"/>
</dbReference>
<name>A0A0R1UW50_9LACO</name>
<dbReference type="PATRIC" id="fig|1423753.3.peg.1832"/>